<dbReference type="EMBL" id="MDYQ01000022">
    <property type="protein sequence ID" value="PRP87214.1"/>
    <property type="molecule type" value="Genomic_DNA"/>
</dbReference>
<feature type="transmembrane region" description="Helical" evidence="6">
    <location>
        <begin position="120"/>
        <end position="141"/>
    </location>
</feature>
<proteinExistence type="predicted"/>
<keyword evidence="4 6" id="KW-0472">Membrane</keyword>
<gene>
    <name evidence="7" type="ORF">PROFUN_01476</name>
</gene>
<evidence type="ECO:0000313" key="7">
    <source>
        <dbReference type="EMBL" id="PRP87214.1"/>
    </source>
</evidence>
<dbReference type="PANTHER" id="PTHR16201">
    <property type="entry name" value="SEVEN TRANSMEMBRANE PROTEIN 1-RELATED"/>
    <property type="match status" value="1"/>
</dbReference>
<comment type="subcellular location">
    <subcellularLocation>
        <location evidence="1">Membrane</location>
        <topology evidence="1">Multi-pass membrane protein</topology>
    </subcellularLocation>
</comment>
<sequence length="301" mass="33801">MKNCRPSAEEISVHRRIKKILMPATDPCSDGDLQTNILRDDVALWNIALGVVLIVGSVIAVVPQHISILRTGSTAGISPLWVFLSQINQYCSFLNVVLLNFPFIRSCSVVSFGACSKQLLAVYQIFATWLAGFPLFMWQFLYTDRKSKDWKGVIYSFALFVALAFILLFVSSYLLESKGDCSYPTKVFGKAMGICSVIFTVIQWAPQIWKTWTSKSEGSFSIIMLCIQIPGSMLIVFYLAVVSKQDFSTWIGFVLSVIAQIILLAMIIYFKCVNKKPNRDGSEESLLSSPEHDQYSNYSKE</sequence>
<evidence type="ECO:0000313" key="8">
    <source>
        <dbReference type="Proteomes" id="UP000241769"/>
    </source>
</evidence>
<dbReference type="GO" id="GO:0016020">
    <property type="term" value="C:membrane"/>
    <property type="evidence" value="ECO:0007669"/>
    <property type="project" value="UniProtKB-SubCell"/>
</dbReference>
<evidence type="ECO:0000256" key="6">
    <source>
        <dbReference type="SAM" id="Phobius"/>
    </source>
</evidence>
<evidence type="ECO:0000256" key="3">
    <source>
        <dbReference type="ARBA" id="ARBA00022989"/>
    </source>
</evidence>
<dbReference type="Pfam" id="PF04193">
    <property type="entry name" value="PQ-loop"/>
    <property type="match status" value="2"/>
</dbReference>
<dbReference type="PANTHER" id="PTHR16201:SF11">
    <property type="entry name" value="PQ-LOOP REPEAT-CONTAINING PROTEIN"/>
    <property type="match status" value="1"/>
</dbReference>
<protein>
    <submittedName>
        <fullName evidence="7">Uncharacterized protein</fullName>
    </submittedName>
</protein>
<reference evidence="7 8" key="1">
    <citation type="journal article" date="2018" name="Genome Biol. Evol.">
        <title>Multiple Roots of Fruiting Body Formation in Amoebozoa.</title>
        <authorList>
            <person name="Hillmann F."/>
            <person name="Forbes G."/>
            <person name="Novohradska S."/>
            <person name="Ferling I."/>
            <person name="Riege K."/>
            <person name="Groth M."/>
            <person name="Westermann M."/>
            <person name="Marz M."/>
            <person name="Spaller T."/>
            <person name="Winckler T."/>
            <person name="Schaap P."/>
            <person name="Glockner G."/>
        </authorList>
    </citation>
    <scope>NUCLEOTIDE SEQUENCE [LARGE SCALE GENOMIC DNA]</scope>
    <source>
        <strain evidence="7 8">Jena</strain>
    </source>
</reference>
<dbReference type="Proteomes" id="UP000241769">
    <property type="component" value="Unassembled WGS sequence"/>
</dbReference>
<keyword evidence="2 6" id="KW-0812">Transmembrane</keyword>
<feature type="compositionally biased region" description="Basic and acidic residues" evidence="5">
    <location>
        <begin position="290"/>
        <end position="301"/>
    </location>
</feature>
<feature type="transmembrane region" description="Helical" evidence="6">
    <location>
        <begin position="247"/>
        <end position="270"/>
    </location>
</feature>
<dbReference type="OrthoDB" id="19344at2759"/>
<feature type="transmembrane region" description="Helical" evidence="6">
    <location>
        <begin position="42"/>
        <end position="62"/>
    </location>
</feature>
<feature type="transmembrane region" description="Helical" evidence="6">
    <location>
        <begin position="153"/>
        <end position="175"/>
    </location>
</feature>
<dbReference type="SMART" id="SM00679">
    <property type="entry name" value="CTNS"/>
    <property type="match status" value="2"/>
</dbReference>
<evidence type="ECO:0000256" key="2">
    <source>
        <dbReference type="ARBA" id="ARBA00022692"/>
    </source>
</evidence>
<keyword evidence="8" id="KW-1185">Reference proteome</keyword>
<evidence type="ECO:0000256" key="4">
    <source>
        <dbReference type="ARBA" id="ARBA00023136"/>
    </source>
</evidence>
<dbReference type="InterPro" id="IPR051415">
    <property type="entry name" value="LAAT-1"/>
</dbReference>
<feature type="region of interest" description="Disordered" evidence="5">
    <location>
        <begin position="281"/>
        <end position="301"/>
    </location>
</feature>
<dbReference type="AlphaFoldDB" id="A0A2P6NTD6"/>
<accession>A0A2P6NTD6</accession>
<evidence type="ECO:0000256" key="5">
    <source>
        <dbReference type="SAM" id="MobiDB-lite"/>
    </source>
</evidence>
<dbReference type="InParanoid" id="A0A2P6NTD6"/>
<evidence type="ECO:0000256" key="1">
    <source>
        <dbReference type="ARBA" id="ARBA00004141"/>
    </source>
</evidence>
<comment type="caution">
    <text evidence="7">The sequence shown here is derived from an EMBL/GenBank/DDBJ whole genome shotgun (WGS) entry which is preliminary data.</text>
</comment>
<dbReference type="InterPro" id="IPR006603">
    <property type="entry name" value="PQ-loop_rpt"/>
</dbReference>
<feature type="transmembrane region" description="Helical" evidence="6">
    <location>
        <begin position="187"/>
        <end position="206"/>
    </location>
</feature>
<keyword evidence="3 6" id="KW-1133">Transmembrane helix</keyword>
<dbReference type="Gene3D" id="1.20.1280.290">
    <property type="match status" value="2"/>
</dbReference>
<organism evidence="7 8">
    <name type="scientific">Planoprotostelium fungivorum</name>
    <dbReference type="NCBI Taxonomy" id="1890364"/>
    <lineage>
        <taxon>Eukaryota</taxon>
        <taxon>Amoebozoa</taxon>
        <taxon>Evosea</taxon>
        <taxon>Variosea</taxon>
        <taxon>Cavosteliida</taxon>
        <taxon>Cavosteliaceae</taxon>
        <taxon>Planoprotostelium</taxon>
    </lineage>
</organism>
<feature type="transmembrane region" description="Helical" evidence="6">
    <location>
        <begin position="218"/>
        <end position="241"/>
    </location>
</feature>
<name>A0A2P6NTD6_9EUKA</name>